<dbReference type="EMBL" id="WNZX01000008">
    <property type="protein sequence ID" value="MUG71200.1"/>
    <property type="molecule type" value="Genomic_DNA"/>
</dbReference>
<name>A0A7X3CRX3_9BACL</name>
<evidence type="ECO:0000256" key="1">
    <source>
        <dbReference type="ARBA" id="ARBA00022737"/>
    </source>
</evidence>
<dbReference type="InterPro" id="IPR003409">
    <property type="entry name" value="MORN"/>
</dbReference>
<dbReference type="SUPFAM" id="SSF82185">
    <property type="entry name" value="Histone H3 K4-specific methyltransferase SET7/9 N-terminal domain"/>
    <property type="match status" value="4"/>
</dbReference>
<evidence type="ECO:0000313" key="4">
    <source>
        <dbReference type="Proteomes" id="UP000450917"/>
    </source>
</evidence>
<keyword evidence="1" id="KW-0677">Repeat</keyword>
<dbReference type="SUPFAM" id="SSF55383">
    <property type="entry name" value="Copper amine oxidase, domain N"/>
    <property type="match status" value="1"/>
</dbReference>
<protein>
    <recommendedName>
        <fullName evidence="2">Copper amine oxidase-like N-terminal domain-containing protein</fullName>
    </recommendedName>
</protein>
<keyword evidence="4" id="KW-1185">Reference proteome</keyword>
<organism evidence="3 4">
    <name type="scientific">Paenibacillus validus</name>
    <dbReference type="NCBI Taxonomy" id="44253"/>
    <lineage>
        <taxon>Bacteria</taxon>
        <taxon>Bacillati</taxon>
        <taxon>Bacillota</taxon>
        <taxon>Bacilli</taxon>
        <taxon>Bacillales</taxon>
        <taxon>Paenibacillaceae</taxon>
        <taxon>Paenibacillus</taxon>
    </lineage>
</organism>
<gene>
    <name evidence="3" type="ORF">GNP93_10970</name>
</gene>
<feature type="domain" description="Copper amine oxidase-like N-terminal" evidence="2">
    <location>
        <begin position="44"/>
        <end position="152"/>
    </location>
</feature>
<dbReference type="PANTHER" id="PTHR43215:SF14">
    <property type="entry name" value="RADIAL SPOKE HEAD 1 HOMOLOG"/>
    <property type="match status" value="1"/>
</dbReference>
<comment type="caution">
    <text evidence="3">The sequence shown here is derived from an EMBL/GenBank/DDBJ whole genome shotgun (WGS) entry which is preliminary data.</text>
</comment>
<dbReference type="Gene3D" id="2.20.110.10">
    <property type="entry name" value="Histone H3 K4-specific methyltransferase SET7/9 N-terminal domain"/>
    <property type="match status" value="5"/>
</dbReference>
<dbReference type="SMART" id="SM00698">
    <property type="entry name" value="MORN"/>
    <property type="match status" value="15"/>
</dbReference>
<dbReference type="AlphaFoldDB" id="A0A7X3CRX3"/>
<dbReference type="RefSeq" id="WP_155614647.1">
    <property type="nucleotide sequence ID" value="NZ_WNZX01000008.1"/>
</dbReference>
<dbReference type="Pfam" id="PF07833">
    <property type="entry name" value="Cu_amine_oxidN1"/>
    <property type="match status" value="1"/>
</dbReference>
<dbReference type="InterPro" id="IPR012854">
    <property type="entry name" value="Cu_amine_oxidase-like_N"/>
</dbReference>
<proteinExistence type="predicted"/>
<reference evidence="3 4" key="1">
    <citation type="submission" date="2019-11" db="EMBL/GenBank/DDBJ databases">
        <title>Draft genome sequences of five Paenibacillus species of dairy origin.</title>
        <authorList>
            <person name="Olajide A.M."/>
            <person name="Chen S."/>
            <person name="Lapointe G."/>
        </authorList>
    </citation>
    <scope>NUCLEOTIDE SEQUENCE [LARGE SCALE GENOMIC DNA]</scope>
    <source>
        <strain evidence="3 4">2CS3</strain>
    </source>
</reference>
<dbReference type="Pfam" id="PF02493">
    <property type="entry name" value="MORN"/>
    <property type="match status" value="16"/>
</dbReference>
<dbReference type="PANTHER" id="PTHR43215">
    <property type="entry name" value="RADIAL SPOKE HEAD 1 HOMOLOG"/>
    <property type="match status" value="1"/>
</dbReference>
<sequence length="717" mass="79630">MRKTIAVLSLTAAVVISPLDVFGLTFNFGHAYAAPVAPSPQLVINGSVVTADTPFLWGGLHGNTLYAPARLVLSRLGYDLTWNSEEQSLQAAIEGQTVLHKPGSTTWLIDGYVFNFDDASLIRDGSTWLPVQPVAEALGQHLVWSPLTATLYVKSTLAASISETLSYGYTRLSYEGETKDGLRHGFGQLFVDGVLWYEGEFDTNQMNGYGKLYTDGRLQYEGGFVKNKPHGQATFYYPDGSSYIGEFRNGHQTGQGSFYDARTVIRYRGEWVNGLMEGHGEIFNAKGTMIYSGEVRQNRRHGYGVSYDEANKKSYDGQWNNNLRSGTGRSYTPDGKLAYVGQWSEDRKHGSGYAYRIGNLDWYEPNDKGELTKTSKPATEMTEVRYRNDVKTMEGQKLIYSGDVTTEGIPNGTGKLSKQGGLQPASGRGTLYAYRTYYEGQFVLGEMTGMGKYYDEQEAPVYEGQVVNGLRQGQGRGYENGVLVYDGEWNHNEKSGIGRSYTYDKAFTGASFEGQASLLMYEGRYIAGKLAEQTAVYKYYGNFKQGVPDGVGSVLMLHDYKNDSGPKSLDKEQGTAWLVYEGDFKAGVREGKGKLYENNTLVYEGGFAQGLRSGDGTGYENGMKHVGKYAADLKNGQGSIYDMHGTLRYQGNFKDGKKDGFGRAYTEFGDLSYEGNYKNDLKHGFGKLYSEGTVYYQGEFREDKTLSQYLNELKDTE</sequence>
<accession>A0A7X3CRX3</accession>
<evidence type="ECO:0000259" key="2">
    <source>
        <dbReference type="Pfam" id="PF07833"/>
    </source>
</evidence>
<evidence type="ECO:0000313" key="3">
    <source>
        <dbReference type="EMBL" id="MUG71200.1"/>
    </source>
</evidence>
<dbReference type="InterPro" id="IPR036582">
    <property type="entry name" value="Mao_N_sf"/>
</dbReference>
<dbReference type="Gene3D" id="3.30.457.10">
    <property type="entry name" value="Copper amine oxidase-like, N-terminal domain"/>
    <property type="match status" value="1"/>
</dbReference>
<dbReference type="Proteomes" id="UP000450917">
    <property type="component" value="Unassembled WGS sequence"/>
</dbReference>